<name>A0A246FBJ1_PSENT</name>
<accession>A0A246FBJ1</accession>
<feature type="compositionally biased region" description="Polar residues" evidence="1">
    <location>
        <begin position="1"/>
        <end position="17"/>
    </location>
</feature>
<evidence type="ECO:0000313" key="2">
    <source>
        <dbReference type="EMBL" id="OWP51679.1"/>
    </source>
</evidence>
<dbReference type="AlphaFoldDB" id="A0A246FBJ1"/>
<evidence type="ECO:0000256" key="1">
    <source>
        <dbReference type="SAM" id="MobiDB-lite"/>
    </source>
</evidence>
<protein>
    <submittedName>
        <fullName evidence="2">Uncharacterized protein</fullName>
    </submittedName>
</protein>
<proteinExistence type="predicted"/>
<gene>
    <name evidence="2" type="ORF">CEG18_05290</name>
</gene>
<dbReference type="RefSeq" id="WP_141099317.1">
    <property type="nucleotide sequence ID" value="NZ_NJBA01000002.1"/>
</dbReference>
<dbReference type="Proteomes" id="UP000198145">
    <property type="component" value="Unassembled WGS sequence"/>
</dbReference>
<reference evidence="2 3" key="1">
    <citation type="submission" date="2017-06" db="EMBL/GenBank/DDBJ databases">
        <title>Draft genome of Pseudomonas nitroreducens DF05.</title>
        <authorList>
            <person name="Iyer R."/>
        </authorList>
    </citation>
    <scope>NUCLEOTIDE SEQUENCE [LARGE SCALE GENOMIC DNA]</scope>
    <source>
        <strain evidence="2 3">DF05</strain>
    </source>
</reference>
<evidence type="ECO:0000313" key="3">
    <source>
        <dbReference type="Proteomes" id="UP000198145"/>
    </source>
</evidence>
<organism evidence="2 3">
    <name type="scientific">Pseudomonas nitroreducens</name>
    <dbReference type="NCBI Taxonomy" id="46680"/>
    <lineage>
        <taxon>Bacteria</taxon>
        <taxon>Pseudomonadati</taxon>
        <taxon>Pseudomonadota</taxon>
        <taxon>Gammaproteobacteria</taxon>
        <taxon>Pseudomonadales</taxon>
        <taxon>Pseudomonadaceae</taxon>
        <taxon>Pseudomonas</taxon>
    </lineage>
</organism>
<dbReference type="EMBL" id="NJBA01000002">
    <property type="protein sequence ID" value="OWP51679.1"/>
    <property type="molecule type" value="Genomic_DNA"/>
</dbReference>
<sequence length="79" mass="8508">MSPTSYQTAPSRGSYSTPMGRGVNENRGKVIFYQIFSGGEGRRGGDPEAGFSKLWITEATAFCITMDGFSAAISGGFRW</sequence>
<feature type="region of interest" description="Disordered" evidence="1">
    <location>
        <begin position="1"/>
        <end position="22"/>
    </location>
</feature>
<comment type="caution">
    <text evidence="2">The sequence shown here is derived from an EMBL/GenBank/DDBJ whole genome shotgun (WGS) entry which is preliminary data.</text>
</comment>